<dbReference type="InterPro" id="IPR036397">
    <property type="entry name" value="RNaseH_sf"/>
</dbReference>
<name>A0A4C1UUZ2_EUMVA</name>
<keyword evidence="2" id="KW-1185">Reference proteome</keyword>
<evidence type="ECO:0000313" key="1">
    <source>
        <dbReference type="EMBL" id="GBP29806.1"/>
    </source>
</evidence>
<dbReference type="Proteomes" id="UP000299102">
    <property type="component" value="Unassembled WGS sequence"/>
</dbReference>
<accession>A0A4C1UUZ2</accession>
<organism evidence="1 2">
    <name type="scientific">Eumeta variegata</name>
    <name type="common">Bagworm moth</name>
    <name type="synonym">Eumeta japonica</name>
    <dbReference type="NCBI Taxonomy" id="151549"/>
    <lineage>
        <taxon>Eukaryota</taxon>
        <taxon>Metazoa</taxon>
        <taxon>Ecdysozoa</taxon>
        <taxon>Arthropoda</taxon>
        <taxon>Hexapoda</taxon>
        <taxon>Insecta</taxon>
        <taxon>Pterygota</taxon>
        <taxon>Neoptera</taxon>
        <taxon>Endopterygota</taxon>
        <taxon>Lepidoptera</taxon>
        <taxon>Glossata</taxon>
        <taxon>Ditrysia</taxon>
        <taxon>Tineoidea</taxon>
        <taxon>Psychidae</taxon>
        <taxon>Oiketicinae</taxon>
        <taxon>Eumeta</taxon>
    </lineage>
</organism>
<comment type="caution">
    <text evidence="1">The sequence shown here is derived from an EMBL/GenBank/DDBJ whole genome shotgun (WGS) entry which is preliminary data.</text>
</comment>
<proteinExistence type="predicted"/>
<sequence length="188" mass="22131">MLRASRSTLSCLSRRRDITGYERRQHLPTCTKPKWRFWVPSASIENFERGYVPALRADVFRRTFNLTRRMDLKVKREDFVFLFVLLPRWTMSHERELKLAFVSEKKEVQAYKAKPPLRPGTYIRHCSPGVLQTLRIGSLKLHHDDASSHTAALTVKFLKENDIEVLEHPPYSPDVAVNDFWLFFNLKT</sequence>
<gene>
    <name evidence="1" type="ORF">EVAR_94646_1</name>
</gene>
<dbReference type="AlphaFoldDB" id="A0A4C1UUZ2"/>
<protein>
    <recommendedName>
        <fullName evidence="3">Histone-lysine N-methyltransferase SETMAR</fullName>
    </recommendedName>
</protein>
<dbReference type="EMBL" id="BGZK01000224">
    <property type="protein sequence ID" value="GBP29806.1"/>
    <property type="molecule type" value="Genomic_DNA"/>
</dbReference>
<dbReference type="GO" id="GO:0003676">
    <property type="term" value="F:nucleic acid binding"/>
    <property type="evidence" value="ECO:0007669"/>
    <property type="project" value="InterPro"/>
</dbReference>
<evidence type="ECO:0008006" key="3">
    <source>
        <dbReference type="Google" id="ProtNLM"/>
    </source>
</evidence>
<evidence type="ECO:0000313" key="2">
    <source>
        <dbReference type="Proteomes" id="UP000299102"/>
    </source>
</evidence>
<dbReference type="Gene3D" id="3.30.420.10">
    <property type="entry name" value="Ribonuclease H-like superfamily/Ribonuclease H"/>
    <property type="match status" value="1"/>
</dbReference>
<dbReference type="OrthoDB" id="10261439at2759"/>
<reference evidence="1 2" key="1">
    <citation type="journal article" date="2019" name="Commun. Biol.">
        <title>The bagworm genome reveals a unique fibroin gene that provides high tensile strength.</title>
        <authorList>
            <person name="Kono N."/>
            <person name="Nakamura H."/>
            <person name="Ohtoshi R."/>
            <person name="Tomita M."/>
            <person name="Numata K."/>
            <person name="Arakawa K."/>
        </authorList>
    </citation>
    <scope>NUCLEOTIDE SEQUENCE [LARGE SCALE GENOMIC DNA]</scope>
</reference>